<dbReference type="Gene3D" id="3.40.50.12780">
    <property type="entry name" value="N-terminal domain of ligase-like"/>
    <property type="match status" value="1"/>
</dbReference>
<name>A0A8S3DJE0_9BILA</name>
<dbReference type="SUPFAM" id="SSF56801">
    <property type="entry name" value="Acetyl-CoA synthetase-like"/>
    <property type="match status" value="1"/>
</dbReference>
<dbReference type="PANTHER" id="PTHR22754:SF32">
    <property type="entry name" value="DISCO-INTERACTING PROTEIN 2"/>
    <property type="match status" value="1"/>
</dbReference>
<comment type="caution">
    <text evidence="2">The sequence shown here is derived from an EMBL/GenBank/DDBJ whole genome shotgun (WGS) entry which is preliminary data.</text>
</comment>
<sequence length="313" mass="34231">MATQAQSLCYLDFTISTTGSLTAVKLSYGAVANLCRSIKLSCELYPSREIVLCLDPYNGLGLVLWCIISIYAGHHSILIDPVEVESNPSVWMNTISQFKIRDTFCSYSVMELSTKGLSTSIVDLKNRGLSLSCVRTCAVVAEERPRLQLLNSFIKLFQTLGLNPRTVSTTFGCRVNIAICLRGASDPDPASVYVDQRALRNDRVTLVEKGSPHSLCLLESGKLLPGVKVVIANPESKGQCADAHLGELWVQSGHNSLGCQIVSYGDNHQQHHGSNHNSDQFYSHLATGDTRQLYARTGYLGFVRRTESIAADG</sequence>
<dbReference type="AlphaFoldDB" id="A0A8S3DJE0"/>
<accession>A0A8S3DJE0</accession>
<dbReference type="PANTHER" id="PTHR22754">
    <property type="entry name" value="DISCO-INTERACTING PROTEIN 2 DIP2 -RELATED"/>
    <property type="match status" value="1"/>
</dbReference>
<proteinExistence type="predicted"/>
<gene>
    <name evidence="2" type="ORF">GIL414_LOCUS55895</name>
</gene>
<dbReference type="InterPro" id="IPR000873">
    <property type="entry name" value="AMP-dep_synth/lig_dom"/>
</dbReference>
<dbReference type="EMBL" id="CAJOBJ010199365">
    <property type="protein sequence ID" value="CAF4978704.1"/>
    <property type="molecule type" value="Genomic_DNA"/>
</dbReference>
<reference evidence="2" key="1">
    <citation type="submission" date="2021-02" db="EMBL/GenBank/DDBJ databases">
        <authorList>
            <person name="Nowell W R."/>
        </authorList>
    </citation>
    <scope>NUCLEOTIDE SEQUENCE</scope>
</reference>
<feature type="domain" description="AMP-dependent synthetase/ligase" evidence="1">
    <location>
        <begin position="3"/>
        <end position="255"/>
    </location>
</feature>
<dbReference type="InterPro" id="IPR042099">
    <property type="entry name" value="ANL_N_sf"/>
</dbReference>
<evidence type="ECO:0000313" key="3">
    <source>
        <dbReference type="Proteomes" id="UP000681720"/>
    </source>
</evidence>
<evidence type="ECO:0000259" key="1">
    <source>
        <dbReference type="Pfam" id="PF00501"/>
    </source>
</evidence>
<protein>
    <recommendedName>
        <fullName evidence="1">AMP-dependent synthetase/ligase domain-containing protein</fullName>
    </recommendedName>
</protein>
<dbReference type="Pfam" id="PF00501">
    <property type="entry name" value="AMP-binding"/>
    <property type="match status" value="1"/>
</dbReference>
<feature type="non-terminal residue" evidence="2">
    <location>
        <position position="313"/>
    </location>
</feature>
<organism evidence="2 3">
    <name type="scientific">Rotaria magnacalcarata</name>
    <dbReference type="NCBI Taxonomy" id="392030"/>
    <lineage>
        <taxon>Eukaryota</taxon>
        <taxon>Metazoa</taxon>
        <taxon>Spiralia</taxon>
        <taxon>Gnathifera</taxon>
        <taxon>Rotifera</taxon>
        <taxon>Eurotatoria</taxon>
        <taxon>Bdelloidea</taxon>
        <taxon>Philodinida</taxon>
        <taxon>Philodinidae</taxon>
        <taxon>Rotaria</taxon>
    </lineage>
</organism>
<evidence type="ECO:0000313" key="2">
    <source>
        <dbReference type="EMBL" id="CAF4978704.1"/>
    </source>
</evidence>
<dbReference type="Proteomes" id="UP000681720">
    <property type="component" value="Unassembled WGS sequence"/>
</dbReference>